<dbReference type="EMBL" id="BAABIG010000007">
    <property type="protein sequence ID" value="GAA4785454.1"/>
    <property type="molecule type" value="Genomic_DNA"/>
</dbReference>
<protein>
    <submittedName>
        <fullName evidence="2">Uncharacterized protein</fullName>
    </submittedName>
</protein>
<evidence type="ECO:0000256" key="1">
    <source>
        <dbReference type="SAM" id="MobiDB-lite"/>
    </source>
</evidence>
<name>A0ABP9ASY8_9ACTN</name>
<sequence>MRGRARVTRPPAAHRPRRSGSRAGERPYPGQAPHGTATHRTDRLPSGPGHGTGGGPGGGTGGGTKRGPDGAAPVPHRSGTCDRRRPARMRPARMRGARMRGARIRVARIPVARMRVRARGIRPPAARPGAELLSRGTAHEGSEHS</sequence>
<feature type="region of interest" description="Disordered" evidence="1">
    <location>
        <begin position="1"/>
        <end position="101"/>
    </location>
</feature>
<evidence type="ECO:0000313" key="2">
    <source>
        <dbReference type="EMBL" id="GAA4785454.1"/>
    </source>
</evidence>
<comment type="caution">
    <text evidence="2">The sequence shown here is derived from an EMBL/GenBank/DDBJ whole genome shotgun (WGS) entry which is preliminary data.</text>
</comment>
<proteinExistence type="predicted"/>
<reference evidence="3" key="1">
    <citation type="journal article" date="2019" name="Int. J. Syst. Evol. Microbiol.">
        <title>The Global Catalogue of Microorganisms (GCM) 10K type strain sequencing project: providing services to taxonomists for standard genome sequencing and annotation.</title>
        <authorList>
            <consortium name="The Broad Institute Genomics Platform"/>
            <consortium name="The Broad Institute Genome Sequencing Center for Infectious Disease"/>
            <person name="Wu L."/>
            <person name="Ma J."/>
        </authorList>
    </citation>
    <scope>NUCLEOTIDE SEQUENCE [LARGE SCALE GENOMIC DNA]</scope>
    <source>
        <strain evidence="3">JCM 18081</strain>
    </source>
</reference>
<evidence type="ECO:0000313" key="3">
    <source>
        <dbReference type="Proteomes" id="UP001501265"/>
    </source>
</evidence>
<accession>A0ABP9ASY8</accession>
<dbReference type="Proteomes" id="UP001501265">
    <property type="component" value="Unassembled WGS sequence"/>
</dbReference>
<gene>
    <name evidence="2" type="ORF">GCM10023220_06410</name>
</gene>
<feature type="region of interest" description="Disordered" evidence="1">
    <location>
        <begin position="120"/>
        <end position="145"/>
    </location>
</feature>
<feature type="compositionally biased region" description="Basic residues" evidence="1">
    <location>
        <begin position="1"/>
        <end position="20"/>
    </location>
</feature>
<organism evidence="2 3">
    <name type="scientific">Streptomyces ziwulingensis</name>
    <dbReference type="NCBI Taxonomy" id="1045501"/>
    <lineage>
        <taxon>Bacteria</taxon>
        <taxon>Bacillati</taxon>
        <taxon>Actinomycetota</taxon>
        <taxon>Actinomycetes</taxon>
        <taxon>Kitasatosporales</taxon>
        <taxon>Streptomycetaceae</taxon>
        <taxon>Streptomyces</taxon>
    </lineage>
</organism>
<feature type="compositionally biased region" description="Gly residues" evidence="1">
    <location>
        <begin position="48"/>
        <end position="65"/>
    </location>
</feature>
<feature type="compositionally biased region" description="Low complexity" evidence="1">
    <location>
        <begin position="121"/>
        <end position="130"/>
    </location>
</feature>
<feature type="compositionally biased region" description="Basic residues" evidence="1">
    <location>
        <begin position="85"/>
        <end position="101"/>
    </location>
</feature>
<keyword evidence="3" id="KW-1185">Reference proteome</keyword>